<gene>
    <name evidence="1" type="ORF">DKG74_01605</name>
</gene>
<comment type="caution">
    <text evidence="1">The sequence shown here is derived from an EMBL/GenBank/DDBJ whole genome shotgun (WGS) entry which is preliminary data.</text>
</comment>
<keyword evidence="2" id="KW-1185">Reference proteome</keyword>
<evidence type="ECO:0000313" key="1">
    <source>
        <dbReference type="EMBL" id="PWR25686.1"/>
    </source>
</evidence>
<dbReference type="Proteomes" id="UP000245461">
    <property type="component" value="Unassembled WGS sequence"/>
</dbReference>
<name>A0A317EHD3_9PROT</name>
<dbReference type="AlphaFoldDB" id="A0A317EHD3"/>
<evidence type="ECO:0008006" key="3">
    <source>
        <dbReference type="Google" id="ProtNLM"/>
    </source>
</evidence>
<proteinExistence type="predicted"/>
<evidence type="ECO:0000313" key="2">
    <source>
        <dbReference type="Proteomes" id="UP000245461"/>
    </source>
</evidence>
<sequence length="211" mass="21625">MILAPLAARAEEIRLYPTGPGVISGYVRFLDAAAAPVSVSTGPASLSLGDGGDNLIGRFQAVPARAAQRATLTAPGGSSVVEVTVEPDEFVTIAILADGKSLVIRDKPQDFNALKADIAFLNADPACVDAKLRAGVKKVVVFDKIAPGGIARRLVNPAAAVVEAACGDVDIAGPLDLGTLEPAGRYSIVIVPDGAGGRRLIGGRDERANYN</sequence>
<reference evidence="1 2" key="1">
    <citation type="submission" date="2018-05" db="EMBL/GenBank/DDBJ databases">
        <title>Zavarzinia sp. HR-AS.</title>
        <authorList>
            <person name="Lee Y."/>
            <person name="Jeon C.O."/>
        </authorList>
    </citation>
    <scope>NUCLEOTIDE SEQUENCE [LARGE SCALE GENOMIC DNA]</scope>
    <source>
        <strain evidence="1 2">HR-AS</strain>
    </source>
</reference>
<protein>
    <recommendedName>
        <fullName evidence="3">Alginate biosynthesis protein AlgF</fullName>
    </recommendedName>
</protein>
<organism evidence="1 2">
    <name type="scientific">Zavarzinia aquatilis</name>
    <dbReference type="NCBI Taxonomy" id="2211142"/>
    <lineage>
        <taxon>Bacteria</taxon>
        <taxon>Pseudomonadati</taxon>
        <taxon>Pseudomonadota</taxon>
        <taxon>Alphaproteobacteria</taxon>
        <taxon>Rhodospirillales</taxon>
        <taxon>Zavarziniaceae</taxon>
        <taxon>Zavarzinia</taxon>
    </lineage>
</organism>
<accession>A0A317EHD3</accession>
<dbReference type="EMBL" id="QGLE01000001">
    <property type="protein sequence ID" value="PWR25686.1"/>
    <property type="molecule type" value="Genomic_DNA"/>
</dbReference>